<dbReference type="Gene3D" id="1.20.1600.10">
    <property type="entry name" value="Outer membrane efflux proteins (OEP)"/>
    <property type="match status" value="1"/>
</dbReference>
<dbReference type="InterPro" id="IPR010131">
    <property type="entry name" value="MdtP/NodT-like"/>
</dbReference>
<organism evidence="3 4">
    <name type="scientific">Chitinophaga agri</name>
    <dbReference type="NCBI Taxonomy" id="2703787"/>
    <lineage>
        <taxon>Bacteria</taxon>
        <taxon>Pseudomonadati</taxon>
        <taxon>Bacteroidota</taxon>
        <taxon>Chitinophagia</taxon>
        <taxon>Chitinophagales</taxon>
        <taxon>Chitinophagaceae</taxon>
        <taxon>Chitinophaga</taxon>
    </lineage>
</organism>
<dbReference type="InterPro" id="IPR003423">
    <property type="entry name" value="OMP_efflux"/>
</dbReference>
<dbReference type="RefSeq" id="WP_162334611.1">
    <property type="nucleotide sequence ID" value="NZ_CP048113.1"/>
</dbReference>
<keyword evidence="2" id="KW-0564">Palmitate</keyword>
<dbReference type="PANTHER" id="PTHR30203">
    <property type="entry name" value="OUTER MEMBRANE CATION EFFLUX PROTEIN"/>
    <property type="match status" value="1"/>
</dbReference>
<accession>A0A6B9ZLU3</accession>
<keyword evidence="2" id="KW-0812">Transmembrane</keyword>
<proteinExistence type="inferred from homology"/>
<dbReference type="EMBL" id="CP048113">
    <property type="protein sequence ID" value="QHS62887.1"/>
    <property type="molecule type" value="Genomic_DNA"/>
</dbReference>
<keyword evidence="2" id="KW-0472">Membrane</keyword>
<dbReference type="AlphaFoldDB" id="A0A6B9ZLU3"/>
<dbReference type="NCBIfam" id="TIGR01845">
    <property type="entry name" value="outer_NodT"/>
    <property type="match status" value="1"/>
</dbReference>
<comment type="similarity">
    <text evidence="1 2">Belongs to the outer membrane factor (OMF) (TC 1.B.17) family.</text>
</comment>
<dbReference type="GO" id="GO:0015562">
    <property type="term" value="F:efflux transmembrane transporter activity"/>
    <property type="evidence" value="ECO:0007669"/>
    <property type="project" value="InterPro"/>
</dbReference>
<reference evidence="3 4" key="1">
    <citation type="submission" date="2020-01" db="EMBL/GenBank/DDBJ databases">
        <title>Complete genome sequence of Chitinophaga sp. H33E-04 isolated from quinoa roots.</title>
        <authorList>
            <person name="Weon H.-Y."/>
            <person name="Lee S.A."/>
        </authorList>
    </citation>
    <scope>NUCLEOTIDE SEQUENCE [LARGE SCALE GENOMIC DNA]</scope>
    <source>
        <strain evidence="3 4">H33E-04</strain>
    </source>
</reference>
<dbReference type="PROSITE" id="PS51257">
    <property type="entry name" value="PROKAR_LIPOPROTEIN"/>
    <property type="match status" value="1"/>
</dbReference>
<dbReference type="GO" id="GO:0005886">
    <property type="term" value="C:plasma membrane"/>
    <property type="evidence" value="ECO:0007669"/>
    <property type="project" value="UniProtKB-SubCell"/>
</dbReference>
<name>A0A6B9ZLU3_9BACT</name>
<keyword evidence="2" id="KW-1134">Transmembrane beta strand</keyword>
<keyword evidence="2" id="KW-0449">Lipoprotein</keyword>
<dbReference type="SUPFAM" id="SSF56954">
    <property type="entry name" value="Outer membrane efflux proteins (OEP)"/>
    <property type="match status" value="1"/>
</dbReference>
<dbReference type="PANTHER" id="PTHR30203:SF33">
    <property type="entry name" value="BLR4455 PROTEIN"/>
    <property type="match status" value="1"/>
</dbReference>
<evidence type="ECO:0000256" key="2">
    <source>
        <dbReference type="RuleBase" id="RU362097"/>
    </source>
</evidence>
<protein>
    <submittedName>
        <fullName evidence="3">TolC family protein</fullName>
    </submittedName>
</protein>
<keyword evidence="4" id="KW-1185">Reference proteome</keyword>
<dbReference type="Gene3D" id="2.20.200.10">
    <property type="entry name" value="Outer membrane efflux proteins (OEP)"/>
    <property type="match status" value="1"/>
</dbReference>
<evidence type="ECO:0000313" key="4">
    <source>
        <dbReference type="Proteomes" id="UP000476411"/>
    </source>
</evidence>
<comment type="subcellular location">
    <subcellularLocation>
        <location evidence="2">Cell membrane</location>
        <topology evidence="2">Lipid-anchor</topology>
    </subcellularLocation>
</comment>
<sequence>MKRRLNKYGGLLIVLMTGMLSCKVREQYTAPSTPSTALFRDVSSASTNNIADLHWKEVFTDTLLQQLITTGIANNPDLLTAYSRVRQSQAYLAQSRMAFLPSLNAGVTATLNNASDPAIAGNNAAVDRHELLTGASWEADIWGKLRSNKRASLAALLQSDANARAVMTGLIANIATYYYQLLALDKQLYYTRESVRNWQTTVNVMKELKKSDVVTGAAIVQSEASKYGIAATIPDLERSVRETENALNQLLGRAPAAIPRAEIAAEQPLALLSTGVPAQLLSNRPDVQAAEQQFRYYFELVNAARAYFYPSLTLSASAGYLTVDKLWSPGSWISSIVGGLTQPIIAQGANKTRLQVAREQQQQALINFQNVLLTSGREVSNALYAYQASVDKANVRDSQLVNLDKSVTYTQQLVRYGFANYTEVLTAQQSMLNAQLSQVNDRLQQLTAVVQLYKALGGGWK</sequence>
<gene>
    <name evidence="3" type="ORF">GWR21_25880</name>
</gene>
<dbReference type="Pfam" id="PF02321">
    <property type="entry name" value="OEP"/>
    <property type="match status" value="2"/>
</dbReference>
<dbReference type="Proteomes" id="UP000476411">
    <property type="component" value="Chromosome"/>
</dbReference>
<dbReference type="KEGG" id="chih:GWR21_25880"/>
<evidence type="ECO:0000313" key="3">
    <source>
        <dbReference type="EMBL" id="QHS62887.1"/>
    </source>
</evidence>
<evidence type="ECO:0000256" key="1">
    <source>
        <dbReference type="ARBA" id="ARBA00007613"/>
    </source>
</evidence>